<accession>A0AAD3STL3</accession>
<reference evidence="2" key="1">
    <citation type="submission" date="2023-05" db="EMBL/GenBank/DDBJ databases">
        <title>Nepenthes gracilis genome sequencing.</title>
        <authorList>
            <person name="Fukushima K."/>
        </authorList>
    </citation>
    <scope>NUCLEOTIDE SEQUENCE</scope>
    <source>
        <strain evidence="2">SING2019-196</strain>
    </source>
</reference>
<evidence type="ECO:0000256" key="1">
    <source>
        <dbReference type="SAM" id="MobiDB-lite"/>
    </source>
</evidence>
<comment type="caution">
    <text evidence="2">The sequence shown here is derived from an EMBL/GenBank/DDBJ whole genome shotgun (WGS) entry which is preliminary data.</text>
</comment>
<dbReference type="Proteomes" id="UP001279734">
    <property type="component" value="Unassembled WGS sequence"/>
</dbReference>
<evidence type="ECO:0000313" key="2">
    <source>
        <dbReference type="EMBL" id="GMH16882.1"/>
    </source>
</evidence>
<organism evidence="2 3">
    <name type="scientific">Nepenthes gracilis</name>
    <name type="common">Slender pitcher plant</name>
    <dbReference type="NCBI Taxonomy" id="150966"/>
    <lineage>
        <taxon>Eukaryota</taxon>
        <taxon>Viridiplantae</taxon>
        <taxon>Streptophyta</taxon>
        <taxon>Embryophyta</taxon>
        <taxon>Tracheophyta</taxon>
        <taxon>Spermatophyta</taxon>
        <taxon>Magnoliopsida</taxon>
        <taxon>eudicotyledons</taxon>
        <taxon>Gunneridae</taxon>
        <taxon>Pentapetalae</taxon>
        <taxon>Caryophyllales</taxon>
        <taxon>Nepenthaceae</taxon>
        <taxon>Nepenthes</taxon>
    </lineage>
</organism>
<proteinExistence type="predicted"/>
<sequence length="623" mass="66141">MAANLQHYLVTIHQHPRCKSEPDKQAATTGSSYSQGSTQLQLHMGKLKHESRPASAYSIFSRAATTSNSSSAFQQLPFTLLLISGAAAAFRGSKNGRATNFRLAAHQSHQMHYFLLASSFPALPRGSQSPSHGSDASFLAAVKSASSSPVGAGSDRPLSNSEAQVAGAASNWRPGNLVYGRPASPKSFRKVSPAQQVTATLNLSSEVSSIGTRPILAIEHMDAEAKHEVPVVRELPADSAGESLELVIPLSPPTLNQDVAERLGLEDIVSNNSFMILRDLKTSGVNDPPEQVALITKNGIPSKTISQGDPLIDSSSISLLPLDPTALVLDSLTACVEESYLVTSSQPSDVKAVASCVDDALSYVDHGLVSNPSKSESVPGVPILDVHVRDQLEGYSSEAYPAELFLNSGVDDTTPESIVRITRKYSLDDEPNIVASRDFLAGGHRGEDQIAIQEDLTPATLTGCGVVEDNATVAVCLADNPAQPPVVSEAAEVDFDPLSLGIKMLIMDNNFRLSLDALTPVHKNLHMGCSVVLLPGGVALAKVKNVNEPTGDDQITEHVAVCCIADCNVVLLTGLRYLLSAVVVGYISKPWLKCWLCLFRVENVVIAGSCSWMKGLASNRSHG</sequence>
<keyword evidence="3" id="KW-1185">Reference proteome</keyword>
<protein>
    <submittedName>
        <fullName evidence="2">Uncharacterized protein</fullName>
    </submittedName>
</protein>
<name>A0AAD3STL3_NEPGR</name>
<evidence type="ECO:0000313" key="3">
    <source>
        <dbReference type="Proteomes" id="UP001279734"/>
    </source>
</evidence>
<dbReference type="AlphaFoldDB" id="A0AAD3STL3"/>
<feature type="region of interest" description="Disordered" evidence="1">
    <location>
        <begin position="15"/>
        <end position="35"/>
    </location>
</feature>
<gene>
    <name evidence="2" type="ORF">Nepgr_018723</name>
</gene>
<dbReference type="EMBL" id="BSYO01000017">
    <property type="protein sequence ID" value="GMH16882.1"/>
    <property type="molecule type" value="Genomic_DNA"/>
</dbReference>